<keyword evidence="16" id="KW-1185">Reference proteome</keyword>
<dbReference type="Proteomes" id="UP000007718">
    <property type="component" value="Plasmid pDEIPR04"/>
</dbReference>
<dbReference type="InterPro" id="IPR044925">
    <property type="entry name" value="His-Me_finger_sf"/>
</dbReference>
<comment type="similarity">
    <text evidence="2 10">Belongs to the DNA/RNA non-specific endonuclease family.</text>
</comment>
<name>F0RR57_DEIPM</name>
<dbReference type="GO" id="GO:0046872">
    <property type="term" value="F:metal ion binding"/>
    <property type="evidence" value="ECO:0007669"/>
    <property type="project" value="UniProtKB-KW"/>
</dbReference>
<evidence type="ECO:0000313" key="15">
    <source>
        <dbReference type="EMBL" id="ADY27766.1"/>
    </source>
</evidence>
<evidence type="ECO:0000256" key="5">
    <source>
        <dbReference type="ARBA" id="ARBA00022759"/>
    </source>
</evidence>
<evidence type="ECO:0000256" key="9">
    <source>
        <dbReference type="PIRSR" id="PIRSR640255-2"/>
    </source>
</evidence>
<dbReference type="InterPro" id="IPR044929">
    <property type="entry name" value="DNA/RNA_non-sp_Endonuclease_sf"/>
</dbReference>
<evidence type="ECO:0000256" key="12">
    <source>
        <dbReference type="SAM" id="SignalP"/>
    </source>
</evidence>
<evidence type="ECO:0000256" key="7">
    <source>
        <dbReference type="ARBA" id="ARBA00022842"/>
    </source>
</evidence>
<dbReference type="Pfam" id="PF01223">
    <property type="entry name" value="Endonuclease_NS"/>
    <property type="match status" value="1"/>
</dbReference>
<keyword evidence="4 9" id="KW-0479">Metal-binding</keyword>
<dbReference type="GO" id="GO:0003676">
    <property type="term" value="F:nucleic acid binding"/>
    <property type="evidence" value="ECO:0007669"/>
    <property type="project" value="InterPro"/>
</dbReference>
<dbReference type="PROSITE" id="PS01070">
    <property type="entry name" value="NUCLEASE_NON_SPEC"/>
    <property type="match status" value="1"/>
</dbReference>
<dbReference type="InterPro" id="IPR001604">
    <property type="entry name" value="Endo_G_ENPP1-like_dom"/>
</dbReference>
<dbReference type="SMART" id="SM00477">
    <property type="entry name" value="NUC"/>
    <property type="match status" value="1"/>
</dbReference>
<accession>F0RR57</accession>
<dbReference type="SMART" id="SM00892">
    <property type="entry name" value="Endonuclease_NS"/>
    <property type="match status" value="1"/>
</dbReference>
<feature type="region of interest" description="Disordered" evidence="11">
    <location>
        <begin position="21"/>
        <end position="60"/>
    </location>
</feature>
<evidence type="ECO:0000256" key="1">
    <source>
        <dbReference type="ARBA" id="ARBA00001946"/>
    </source>
</evidence>
<feature type="domain" description="DNA/RNA non-specific endonuclease/pyrophosphatase/phosphodiesterase" evidence="14">
    <location>
        <begin position="85"/>
        <end position="280"/>
    </location>
</feature>
<keyword evidence="3 10" id="KW-0540">Nuclease</keyword>
<dbReference type="InterPro" id="IPR040255">
    <property type="entry name" value="Non-specific_endonuclease"/>
</dbReference>
<dbReference type="SUPFAM" id="SSF54060">
    <property type="entry name" value="His-Me finger endonucleases"/>
    <property type="match status" value="1"/>
</dbReference>
<dbReference type="HOGENOM" id="CLU_936029_0_0_0"/>
<keyword evidence="5 10" id="KW-0255">Endonuclease</keyword>
<protein>
    <recommendedName>
        <fullName evidence="10">Endonuclease</fullName>
        <ecNumber evidence="10">3.1.30.-</ecNumber>
    </recommendedName>
</protein>
<keyword evidence="15" id="KW-0614">Plasmid</keyword>
<reference evidence="16" key="1">
    <citation type="submission" date="2011-02" db="EMBL/GenBank/DDBJ databases">
        <title>The complete sequence of plasmid4 of Deinococcus proteolyticus DSM 20540.</title>
        <authorList>
            <consortium name="US DOE Joint Genome Institute (JGI-PGF)"/>
            <person name="Lucas S."/>
            <person name="Copeland A."/>
            <person name="Lapidus A."/>
            <person name="Bruce D."/>
            <person name="Goodwin L."/>
            <person name="Pitluck S."/>
            <person name="Kyrpides N."/>
            <person name="Mavromatis K."/>
            <person name="Pagani I."/>
            <person name="Ivanova N."/>
            <person name="Ovchinnikova G."/>
            <person name="Zeytun A."/>
            <person name="Detter J.C."/>
            <person name="Han C."/>
            <person name="Land M."/>
            <person name="Hauser L."/>
            <person name="Markowitz V."/>
            <person name="Cheng J.-F."/>
            <person name="Hugenholtz P."/>
            <person name="Woyke T."/>
            <person name="Wu D."/>
            <person name="Pukall R."/>
            <person name="Steenblock K."/>
            <person name="Brambilla E."/>
            <person name="Klenk H.-P."/>
            <person name="Eisen J.A."/>
        </authorList>
    </citation>
    <scope>NUCLEOTIDE SEQUENCE [LARGE SCALE GENOMIC DNA]</scope>
    <source>
        <strain evidence="16">ATCC 35074 / DSM 20540 / JCM 6276 / NBRC 101906 / NCIMB 13154 / VKM Ac-1939 / CCM 2703 / MRP</strain>
        <plasmid evidence="16">Plasmid pDEIPR04</plasmid>
    </source>
</reference>
<evidence type="ECO:0000256" key="4">
    <source>
        <dbReference type="ARBA" id="ARBA00022723"/>
    </source>
</evidence>
<comment type="cofactor">
    <cofactor evidence="1 10">
        <name>Mg(2+)</name>
        <dbReference type="ChEBI" id="CHEBI:18420"/>
    </cofactor>
</comment>
<dbReference type="InterPro" id="IPR020821">
    <property type="entry name" value="ENPP1-3/EXOG-like_nuc-like"/>
</dbReference>
<evidence type="ECO:0000256" key="11">
    <source>
        <dbReference type="SAM" id="MobiDB-lite"/>
    </source>
</evidence>
<keyword evidence="12" id="KW-0732">Signal</keyword>
<feature type="signal peptide" evidence="12">
    <location>
        <begin position="1"/>
        <end position="25"/>
    </location>
</feature>
<evidence type="ECO:0000313" key="16">
    <source>
        <dbReference type="Proteomes" id="UP000007718"/>
    </source>
</evidence>
<feature type="chain" id="PRO_5003257814" description="Endonuclease" evidence="12">
    <location>
        <begin position="26"/>
        <end position="298"/>
    </location>
</feature>
<evidence type="ECO:0000256" key="6">
    <source>
        <dbReference type="ARBA" id="ARBA00022801"/>
    </source>
</evidence>
<feature type="active site" description="Proton acceptor" evidence="8">
    <location>
        <position position="148"/>
    </location>
</feature>
<sequence>MKRTLTSLTLPLLLAACSAPPTEQAVTTSTTTTETVTITPAPGTTTDPASTSTDQAAAPATEDGCLKLAYPLPISYKGDPLNTLCNGYYTAGYSELDQLTRVTAEQLTPNMLEGNTSRTDDFREDDRLHSTLRPTLNDYAGSGYDRGHLAPAADFKFSPTAMSQSFLLSNVAPQNPELNQGPWAGLESATRACARETAEPGGLTVLTGTLGDTGKLKDDQVTIPAAFFKLWYSKEKNDYRLWVLPNTSLPKMSGAEYRKYEVPLHQFREFWSDFPGAPTQLAEQQYGTLCPGVMPLKQ</sequence>
<dbReference type="EMBL" id="CP002540">
    <property type="protein sequence ID" value="ADY27766.1"/>
    <property type="molecule type" value="Genomic_DNA"/>
</dbReference>
<feature type="domain" description="ENPP1-3/EXOG-like endonuclease/phosphodiesterase" evidence="13">
    <location>
        <begin position="86"/>
        <end position="277"/>
    </location>
</feature>
<evidence type="ECO:0000259" key="14">
    <source>
        <dbReference type="SMART" id="SM00892"/>
    </source>
</evidence>
<dbReference type="PANTHER" id="PTHR13966:SF5">
    <property type="entry name" value="ENDONUCLEASE G, MITOCHONDRIAL"/>
    <property type="match status" value="1"/>
</dbReference>
<dbReference type="OrthoDB" id="9801679at2"/>
<evidence type="ECO:0000259" key="13">
    <source>
        <dbReference type="SMART" id="SM00477"/>
    </source>
</evidence>
<geneLocation type="plasmid" evidence="15 16">
    <name>pDEIPR04</name>
</geneLocation>
<organism evidence="15 16">
    <name type="scientific">Deinococcus proteolyticus (strain ATCC 35074 / DSM 20540 / JCM 6276 / NBRC 101906 / NCIMB 13154 / VKM Ac-1939 / CCM 2703 / MRP)</name>
    <dbReference type="NCBI Taxonomy" id="693977"/>
    <lineage>
        <taxon>Bacteria</taxon>
        <taxon>Thermotogati</taxon>
        <taxon>Deinococcota</taxon>
        <taxon>Deinococci</taxon>
        <taxon>Deinococcales</taxon>
        <taxon>Deinococcaceae</taxon>
        <taxon>Deinococcus</taxon>
    </lineage>
</organism>
<reference evidence="15 16" key="2">
    <citation type="journal article" date="2012" name="Stand. Genomic Sci.">
        <title>Complete genome sequence of the orange-red pigmented, radioresistant Deinococcus proteolyticus type strain (MRP(T)).</title>
        <authorList>
            <person name="Copeland A."/>
            <person name="Zeytun A."/>
            <person name="Yassawong M."/>
            <person name="Nolan M."/>
            <person name="Lucas S."/>
            <person name="Hammon N."/>
            <person name="Deshpande S."/>
            <person name="Cheng J.F."/>
            <person name="Han C."/>
            <person name="Tapia R."/>
            <person name="Goodwin L.A."/>
            <person name="Pitluck S."/>
            <person name="Mavromatis K."/>
            <person name="Liolios K."/>
            <person name="Pagani I."/>
            <person name="Ivanova N."/>
            <person name="Mikhailova N."/>
            <person name="Pati A."/>
            <person name="Chen A."/>
            <person name="Palaniappan K."/>
            <person name="Land M."/>
            <person name="Hauser L."/>
            <person name="Jeffries C.D."/>
            <person name="Brambilla E.M."/>
            <person name="Rohde M."/>
            <person name="Sikorski J."/>
            <person name="Pukall R."/>
            <person name="Goker M."/>
            <person name="Detter J.C."/>
            <person name="Woyke T."/>
            <person name="Bristow J."/>
            <person name="Eisen J.A."/>
            <person name="Markowitz V."/>
            <person name="Hugenholtz P."/>
            <person name="Kyrpides N.C."/>
            <person name="Klenk H.P."/>
            <person name="Lapidus A."/>
        </authorList>
    </citation>
    <scope>NUCLEOTIDE SEQUENCE [LARGE SCALE GENOMIC DNA]</scope>
    <source>
        <strain evidence="16">ATCC 35074 / DSM 20540 / JCM 6276 / NBRC 101906 / NCIMB 13154 / VKM Ac-1939 / CCM 2703 / MRP</strain>
        <plasmid evidence="16">Plasmid pDEIPR04</plasmid>
    </source>
</reference>
<gene>
    <name evidence="15" type="ordered locus">Deipr_2657</name>
</gene>
<feature type="binding site" evidence="9">
    <location>
        <position position="179"/>
    </location>
    <ligand>
        <name>Mg(2+)</name>
        <dbReference type="ChEBI" id="CHEBI:18420"/>
        <note>catalytic</note>
    </ligand>
</feature>
<dbReference type="EC" id="3.1.30.-" evidence="10"/>
<dbReference type="InterPro" id="IPR018524">
    <property type="entry name" value="DNA/RNA_endonuclease_AS"/>
</dbReference>
<evidence type="ECO:0000256" key="8">
    <source>
        <dbReference type="PIRSR" id="PIRSR640255-1"/>
    </source>
</evidence>
<keyword evidence="7" id="KW-0460">Magnesium</keyword>
<dbReference type="GO" id="GO:0004519">
    <property type="term" value="F:endonuclease activity"/>
    <property type="evidence" value="ECO:0007669"/>
    <property type="project" value="UniProtKB-UniRule"/>
</dbReference>
<dbReference type="RefSeq" id="WP_013616011.1">
    <property type="nucleotide sequence ID" value="NC_015163.1"/>
</dbReference>
<keyword evidence="6 10" id="KW-0378">Hydrolase</keyword>
<proteinExistence type="inferred from homology"/>
<dbReference type="KEGG" id="dpt:Deipr_2657"/>
<dbReference type="PROSITE" id="PS51257">
    <property type="entry name" value="PROKAR_LIPOPROTEIN"/>
    <property type="match status" value="1"/>
</dbReference>
<dbReference type="Gene3D" id="3.40.570.10">
    <property type="entry name" value="Extracellular Endonuclease, subunit A"/>
    <property type="match status" value="1"/>
</dbReference>
<evidence type="ECO:0000256" key="10">
    <source>
        <dbReference type="RuleBase" id="RU366055"/>
    </source>
</evidence>
<dbReference type="AlphaFoldDB" id="F0RR57"/>
<evidence type="ECO:0000256" key="3">
    <source>
        <dbReference type="ARBA" id="ARBA00022722"/>
    </source>
</evidence>
<evidence type="ECO:0000256" key="2">
    <source>
        <dbReference type="ARBA" id="ARBA00010052"/>
    </source>
</evidence>
<dbReference type="GO" id="GO:0016787">
    <property type="term" value="F:hydrolase activity"/>
    <property type="evidence" value="ECO:0007669"/>
    <property type="project" value="UniProtKB-KW"/>
</dbReference>
<dbReference type="PANTHER" id="PTHR13966">
    <property type="entry name" value="ENDONUCLEASE RELATED"/>
    <property type="match status" value="1"/>
</dbReference>